<reference evidence="1" key="3">
    <citation type="submission" date="2012-09" db="EMBL/GenBank/DDBJ databases">
        <authorList>
            <consortium name="VectorBase"/>
        </authorList>
    </citation>
    <scope>NUCLEOTIDE SEQUENCE</scope>
    <source>
        <strain evidence="1">Liverpool</strain>
    </source>
</reference>
<evidence type="ECO:0000313" key="1">
    <source>
        <dbReference type="EMBL" id="EAT42381.1"/>
    </source>
</evidence>
<reference evidence="1" key="2">
    <citation type="journal article" date="2007" name="Science">
        <title>Genome sequence of Aedes aegypti, a major arbovirus vector.</title>
        <authorList>
            <person name="Nene V."/>
            <person name="Wortman J.R."/>
            <person name="Lawson D."/>
            <person name="Haas B."/>
            <person name="Kodira C."/>
            <person name="Tu Z.J."/>
            <person name="Loftus B."/>
            <person name="Xi Z."/>
            <person name="Megy K."/>
            <person name="Grabherr M."/>
            <person name="Ren Q."/>
            <person name="Zdobnov E.M."/>
            <person name="Lobo N.F."/>
            <person name="Campbell K.S."/>
            <person name="Brown S.E."/>
            <person name="Bonaldo M.F."/>
            <person name="Zhu J."/>
            <person name="Sinkins S.P."/>
            <person name="Hogenkamp D.G."/>
            <person name="Amedeo P."/>
            <person name="Arensburger P."/>
            <person name="Atkinson P.W."/>
            <person name="Bidwell S."/>
            <person name="Biedler J."/>
            <person name="Birney E."/>
            <person name="Bruggner R.V."/>
            <person name="Costas J."/>
            <person name="Coy M.R."/>
            <person name="Crabtree J."/>
            <person name="Crawford M."/>
            <person name="Debruyn B."/>
            <person name="Decaprio D."/>
            <person name="Eiglmeier K."/>
            <person name="Eisenstadt E."/>
            <person name="El-Dorry H."/>
            <person name="Gelbart W.M."/>
            <person name="Gomes S.L."/>
            <person name="Hammond M."/>
            <person name="Hannick L.I."/>
            <person name="Hogan J.R."/>
            <person name="Holmes M.H."/>
            <person name="Jaffe D."/>
            <person name="Johnston J.S."/>
            <person name="Kennedy R.C."/>
            <person name="Koo H."/>
            <person name="Kravitz S."/>
            <person name="Kriventseva E.V."/>
            <person name="Kulp D."/>
            <person name="Labutti K."/>
            <person name="Lee E."/>
            <person name="Li S."/>
            <person name="Lovin D.D."/>
            <person name="Mao C."/>
            <person name="Mauceli E."/>
            <person name="Menck C.F."/>
            <person name="Miller J.R."/>
            <person name="Montgomery P."/>
            <person name="Mori A."/>
            <person name="Nascimento A.L."/>
            <person name="Naveira H.F."/>
            <person name="Nusbaum C."/>
            <person name="O'leary S."/>
            <person name="Orvis J."/>
            <person name="Pertea M."/>
            <person name="Quesneville H."/>
            <person name="Reidenbach K.R."/>
            <person name="Rogers Y.H."/>
            <person name="Roth C.W."/>
            <person name="Schneider J.R."/>
            <person name="Schatz M."/>
            <person name="Shumway M."/>
            <person name="Stanke M."/>
            <person name="Stinson E.O."/>
            <person name="Tubio J.M."/>
            <person name="Vanzee J.P."/>
            <person name="Verjovski-Almeida S."/>
            <person name="Werner D."/>
            <person name="White O."/>
            <person name="Wyder S."/>
            <person name="Zeng Q."/>
            <person name="Zhao Q."/>
            <person name="Zhao Y."/>
            <person name="Hill C.A."/>
            <person name="Raikhel A.S."/>
            <person name="Soares M.B."/>
            <person name="Knudson D.L."/>
            <person name="Lee N.H."/>
            <person name="Galagan J."/>
            <person name="Salzberg S.L."/>
            <person name="Paulsen I.T."/>
            <person name="Dimopoulos G."/>
            <person name="Collins F.H."/>
            <person name="Birren B."/>
            <person name="Fraser-Liggett C.M."/>
            <person name="Severson D.W."/>
        </authorList>
    </citation>
    <scope>NUCLEOTIDE SEQUENCE [LARGE SCALE GENOMIC DNA]</scope>
    <source>
        <strain evidence="1">Liverpool</strain>
    </source>
</reference>
<evidence type="ECO:0000313" key="2">
    <source>
        <dbReference type="Proteomes" id="UP000682892"/>
    </source>
</evidence>
<dbReference type="HOGENOM" id="CLU_3070494_0_0_1"/>
<protein>
    <submittedName>
        <fullName evidence="1">AAEL006088-PA</fullName>
    </submittedName>
</protein>
<dbReference type="AlphaFoldDB" id="Q177N6"/>
<dbReference type="Proteomes" id="UP000682892">
    <property type="component" value="Unassembled WGS sequence"/>
</dbReference>
<proteinExistence type="predicted"/>
<reference evidence="1" key="1">
    <citation type="submission" date="2005-10" db="EMBL/GenBank/DDBJ databases">
        <authorList>
            <person name="Loftus B.J."/>
            <person name="Nene V.M."/>
            <person name="Hannick L.I."/>
            <person name="Bidwell S."/>
            <person name="Haas B."/>
            <person name="Amedeo P."/>
            <person name="Orvis J."/>
            <person name="Wortman J.R."/>
            <person name="White O.R."/>
            <person name="Salzberg S."/>
            <person name="Shumway M."/>
            <person name="Koo H."/>
            <person name="Zhao Y."/>
            <person name="Holmes M."/>
            <person name="Miller J."/>
            <person name="Schatz M."/>
            <person name="Pop M."/>
            <person name="Pai G."/>
            <person name="Utterback T."/>
            <person name="Rogers Y.-H."/>
            <person name="Kravitz S."/>
            <person name="Fraser C.M."/>
        </authorList>
    </citation>
    <scope>NUCLEOTIDE SEQUENCE</scope>
    <source>
        <strain evidence="1">Liverpool</strain>
    </source>
</reference>
<gene>
    <name evidence="1" type="ORF">AaeL_AAEL006088</name>
</gene>
<name>Q177N6_AEDAE</name>
<accession>Q177N6</accession>
<dbReference type="EMBL" id="CH477373">
    <property type="protein sequence ID" value="EAT42381.1"/>
    <property type="molecule type" value="Genomic_DNA"/>
</dbReference>
<dbReference type="PaxDb" id="7159-AAEL006088-PA"/>
<organism evidence="1 2">
    <name type="scientific">Aedes aegypti</name>
    <name type="common">Yellowfever mosquito</name>
    <name type="synonym">Culex aegypti</name>
    <dbReference type="NCBI Taxonomy" id="7159"/>
    <lineage>
        <taxon>Eukaryota</taxon>
        <taxon>Metazoa</taxon>
        <taxon>Ecdysozoa</taxon>
        <taxon>Arthropoda</taxon>
        <taxon>Hexapoda</taxon>
        <taxon>Insecta</taxon>
        <taxon>Pterygota</taxon>
        <taxon>Neoptera</taxon>
        <taxon>Endopterygota</taxon>
        <taxon>Diptera</taxon>
        <taxon>Nematocera</taxon>
        <taxon>Culicoidea</taxon>
        <taxon>Culicidae</taxon>
        <taxon>Culicinae</taxon>
        <taxon>Aedini</taxon>
        <taxon>Aedes</taxon>
        <taxon>Stegomyia</taxon>
    </lineage>
</organism>
<sequence>MFITHPVPSATEESEKYYQISLANQQKAGNDIVNYMESTSTVSLIALAHNRQE</sequence>